<gene>
    <name evidence="1" type="ORF">WKW79_10865</name>
</gene>
<reference evidence="1 2" key="1">
    <citation type="submission" date="2024-03" db="EMBL/GenBank/DDBJ databases">
        <title>Novel species of the genus Variovorax.</title>
        <authorList>
            <person name="Liu Q."/>
            <person name="Xin Y.-H."/>
        </authorList>
    </citation>
    <scope>NUCLEOTIDE SEQUENCE [LARGE SCALE GENOMIC DNA]</scope>
    <source>
        <strain evidence="1 2">KACC 18901</strain>
    </source>
</reference>
<evidence type="ECO:0000313" key="1">
    <source>
        <dbReference type="EMBL" id="MEJ8855072.1"/>
    </source>
</evidence>
<comment type="caution">
    <text evidence="1">The sequence shown here is derived from an EMBL/GenBank/DDBJ whole genome shotgun (WGS) entry which is preliminary data.</text>
</comment>
<name>A0ABU8X5H3_9BURK</name>
<dbReference type="InterPro" id="IPR025455">
    <property type="entry name" value="DUF4276"/>
</dbReference>
<proteinExistence type="predicted"/>
<accession>A0ABU8X5H3</accession>
<keyword evidence="2" id="KW-1185">Reference proteome</keyword>
<dbReference type="RefSeq" id="WP_340335144.1">
    <property type="nucleotide sequence ID" value="NZ_JBBKZS010000003.1"/>
</dbReference>
<sequence>MRELVFLLEEESAAAMLKTLLPRMLNPGITPRYMPFEGKQDLEKQLPKRLKGYLNPNARFIVLRDQDRDADCKALKARLATMCAEAGRCATSSVRIACRELEAFYLADLEAVGRALGIPNLDRHQRAARFRSPDTVVSPSSELAKLCKQVGYKKVGDSRKIGAVLSIDNERSPSFRNLLGAIRRHERELLALPDSS</sequence>
<protein>
    <submittedName>
        <fullName evidence="1">DUF4276 family protein</fullName>
    </submittedName>
</protein>
<organism evidence="1 2">
    <name type="scientific">Variovorax robiniae</name>
    <dbReference type="NCBI Taxonomy" id="1836199"/>
    <lineage>
        <taxon>Bacteria</taxon>
        <taxon>Pseudomonadati</taxon>
        <taxon>Pseudomonadota</taxon>
        <taxon>Betaproteobacteria</taxon>
        <taxon>Burkholderiales</taxon>
        <taxon>Comamonadaceae</taxon>
        <taxon>Variovorax</taxon>
    </lineage>
</organism>
<dbReference type="Proteomes" id="UP001367030">
    <property type="component" value="Unassembled WGS sequence"/>
</dbReference>
<dbReference type="EMBL" id="JBBKZS010000003">
    <property type="protein sequence ID" value="MEJ8855072.1"/>
    <property type="molecule type" value="Genomic_DNA"/>
</dbReference>
<evidence type="ECO:0000313" key="2">
    <source>
        <dbReference type="Proteomes" id="UP001367030"/>
    </source>
</evidence>
<dbReference type="Pfam" id="PF14103">
    <property type="entry name" value="DUF4276"/>
    <property type="match status" value="1"/>
</dbReference>